<evidence type="ECO:0000256" key="6">
    <source>
        <dbReference type="ARBA" id="ARBA00022777"/>
    </source>
</evidence>
<evidence type="ECO:0000259" key="11">
    <source>
        <dbReference type="PROSITE" id="PS50851"/>
    </source>
</evidence>
<dbReference type="SMART" id="SM00260">
    <property type="entry name" value="CheW"/>
    <property type="match status" value="1"/>
</dbReference>
<keyword evidence="14" id="KW-1185">Reference proteome</keyword>
<evidence type="ECO:0000256" key="8">
    <source>
        <dbReference type="ARBA" id="ARBA00035100"/>
    </source>
</evidence>
<dbReference type="PANTHER" id="PTHR43395">
    <property type="entry name" value="SENSOR HISTIDINE KINASE CHEA"/>
    <property type="match status" value="1"/>
</dbReference>
<dbReference type="PRINTS" id="PR00344">
    <property type="entry name" value="BCTRLSENSOR"/>
</dbReference>
<dbReference type="InterPro" id="IPR036890">
    <property type="entry name" value="HATPase_C_sf"/>
</dbReference>
<dbReference type="EC" id="2.7.13.3" evidence="2"/>
<feature type="domain" description="CheW-like" evidence="11">
    <location>
        <begin position="772"/>
        <end position="903"/>
    </location>
</feature>
<evidence type="ECO:0000256" key="1">
    <source>
        <dbReference type="ARBA" id="ARBA00000085"/>
    </source>
</evidence>
<feature type="domain" description="HPt" evidence="12">
    <location>
        <begin position="1"/>
        <end position="101"/>
    </location>
</feature>
<protein>
    <recommendedName>
        <fullName evidence="3">Chemotaxis protein CheA</fullName>
        <ecNumber evidence="2">2.7.13.3</ecNumber>
    </recommendedName>
</protein>
<dbReference type="RefSeq" id="WP_105073717.1">
    <property type="nucleotide sequence ID" value="NZ_PPGH01000035.1"/>
</dbReference>
<dbReference type="Pfam" id="PF02518">
    <property type="entry name" value="HATPase_c"/>
    <property type="match status" value="1"/>
</dbReference>
<dbReference type="SUPFAM" id="SSF47226">
    <property type="entry name" value="Histidine-containing phosphotransfer domain, HPT domain"/>
    <property type="match status" value="1"/>
</dbReference>
<evidence type="ECO:0000313" key="14">
    <source>
        <dbReference type="Proteomes" id="UP000239936"/>
    </source>
</evidence>
<evidence type="ECO:0000256" key="7">
    <source>
        <dbReference type="ARBA" id="ARBA00023012"/>
    </source>
</evidence>
<dbReference type="InterPro" id="IPR003594">
    <property type="entry name" value="HATPase_dom"/>
</dbReference>
<feature type="modified residue" description="Phosphohistidine" evidence="9">
    <location>
        <position position="44"/>
    </location>
</feature>
<dbReference type="InterPro" id="IPR008207">
    <property type="entry name" value="Sig_transdc_His_kin_Hpt_dom"/>
</dbReference>
<dbReference type="OrthoDB" id="9803176at2"/>
<dbReference type="PROSITE" id="PS50894">
    <property type="entry name" value="HPT"/>
    <property type="match status" value="1"/>
</dbReference>
<accession>A0A2S7XQR5</accession>
<feature type="domain" description="Histidine kinase" evidence="10">
    <location>
        <begin position="555"/>
        <end position="770"/>
    </location>
</feature>
<dbReference type="Pfam" id="PF01584">
    <property type="entry name" value="CheW"/>
    <property type="match status" value="1"/>
</dbReference>
<dbReference type="InterPro" id="IPR004358">
    <property type="entry name" value="Sig_transdc_His_kin-like_C"/>
</dbReference>
<dbReference type="GO" id="GO:0000155">
    <property type="term" value="F:phosphorelay sensor kinase activity"/>
    <property type="evidence" value="ECO:0007669"/>
    <property type="project" value="InterPro"/>
</dbReference>
<dbReference type="AlphaFoldDB" id="A0A2S7XQR5"/>
<organism evidence="13 14">
    <name type="scientific">Chromatium okenii</name>
    <dbReference type="NCBI Taxonomy" id="61644"/>
    <lineage>
        <taxon>Bacteria</taxon>
        <taxon>Pseudomonadati</taxon>
        <taxon>Pseudomonadota</taxon>
        <taxon>Gammaproteobacteria</taxon>
        <taxon>Chromatiales</taxon>
        <taxon>Chromatiaceae</taxon>
        <taxon>Chromatium</taxon>
    </lineage>
</organism>
<name>A0A2S7XQR5_9GAMM</name>
<dbReference type="CDD" id="cd16916">
    <property type="entry name" value="HATPase_CheA-like"/>
    <property type="match status" value="1"/>
</dbReference>
<dbReference type="SUPFAM" id="SSF50341">
    <property type="entry name" value="CheW-like"/>
    <property type="match status" value="1"/>
</dbReference>
<dbReference type="SUPFAM" id="SSF55874">
    <property type="entry name" value="ATPase domain of HSP90 chaperone/DNA topoisomerase II/histidine kinase"/>
    <property type="match status" value="1"/>
</dbReference>
<dbReference type="PROSITE" id="PS50851">
    <property type="entry name" value="CHEW"/>
    <property type="match status" value="1"/>
</dbReference>
<dbReference type="InterPro" id="IPR004105">
    <property type="entry name" value="CheA-like_dim"/>
</dbReference>
<gene>
    <name evidence="13" type="ORF">CXB77_09650</name>
</gene>
<dbReference type="PROSITE" id="PS50109">
    <property type="entry name" value="HIS_KIN"/>
    <property type="match status" value="1"/>
</dbReference>
<dbReference type="Proteomes" id="UP000239936">
    <property type="component" value="Unassembled WGS sequence"/>
</dbReference>
<evidence type="ECO:0000313" key="13">
    <source>
        <dbReference type="EMBL" id="PQJ96079.1"/>
    </source>
</evidence>
<keyword evidence="7" id="KW-0902">Two-component regulatory system</keyword>
<evidence type="ECO:0000256" key="4">
    <source>
        <dbReference type="ARBA" id="ARBA00022553"/>
    </source>
</evidence>
<evidence type="ECO:0000259" key="10">
    <source>
        <dbReference type="PROSITE" id="PS50109"/>
    </source>
</evidence>
<dbReference type="FunFam" id="3.30.565.10:FF:000016">
    <property type="entry name" value="Chemotaxis protein CheA, putative"/>
    <property type="match status" value="1"/>
</dbReference>
<keyword evidence="4 9" id="KW-0597">Phosphoprotein</keyword>
<evidence type="ECO:0000256" key="5">
    <source>
        <dbReference type="ARBA" id="ARBA00022679"/>
    </source>
</evidence>
<dbReference type="InterPro" id="IPR005467">
    <property type="entry name" value="His_kinase_dom"/>
</dbReference>
<dbReference type="Gene3D" id="1.10.287.560">
    <property type="entry name" value="Histidine kinase CheA-like, homodimeric domain"/>
    <property type="match status" value="1"/>
</dbReference>
<dbReference type="CDD" id="cd00088">
    <property type="entry name" value="HPT"/>
    <property type="match status" value="1"/>
</dbReference>
<evidence type="ECO:0000256" key="3">
    <source>
        <dbReference type="ARBA" id="ARBA00021495"/>
    </source>
</evidence>
<sequence length="903" mass="98614">MNPLLIQFLAEGREFLQSISEKLLALENDPSDSTSMNELFRLVHTLKGNSGLFDFPEMSRVLHAAEDVMDAARAGQVTFSRALADQLLEAMDFVSGLLDDIDAAASDQLPSTHQHATEAARLGAALRGLMTQSLTTVAAAAPESVSTAAPPVENSAPAEWVVAISEPVRMELYRRLDAGETLYRLIYQPEEDCFFKGEDPFFQVIQLPEVHWQQVTAREDWSPLAELDAYRCILRFELILSADAADLAEHFRYVPDQIEILPLNAAMLVVPTGRAQAEPMAADFVRAAQTALASADYVALAQATRTLLELSAPDLWIASALRWLLLLLDLPQSADDWLQLLLAEIGKHLVSQLPSAPLFAKSGVKSPLLPSGKEEKPSVEKGGLGGFISSDTLWSAQVVLEAQREILTLPNHPPWLSGQLKAVAASLTGVCISLGREAELITLQQALETALTEAAPQALLTWLDQQTLPPTEPLPQFVPALSVVKSASSAPATPAAPKEPVAFNRRAEDHPSSSPTIKVEQVKIDRLMNLIGEMVVAKNALPYLAGRAENVFGVRELSREIKSQYSVINRIAEEMQDAIMQVRLLPVSFVFQRFPRLVRDLAHRLGKEVRLVMEGETTEADKNIIEALADPLMHIVRNSLDHGLETPELRRAAGKPSEGRLTIQARQESDRVLIEISDDGRGIDPMVIRHKAYEKGVIDEATLERLTDQEAINLVFAAGFSTAEQITDVSGRGVGMDVVRDAITRVNGTIELRSQVGQGTRITLSLPLSMAVTNVMIIASAGQRFGVPMDAVVETVRVPRCAIHTIKRRLTTVLRERLVPLVSLNELLALNTLQRTNSDDEFAVLVVRIEGEYLGIIVDDCRETVDIILKPLAGFLGAVNGYAGSALLGDGSVLLVLNPRELL</sequence>
<dbReference type="Gene3D" id="1.20.120.160">
    <property type="entry name" value="HPT domain"/>
    <property type="match status" value="1"/>
</dbReference>
<dbReference type="InterPro" id="IPR051315">
    <property type="entry name" value="Bact_Chemotaxis_CheA"/>
</dbReference>
<reference evidence="13 14" key="1">
    <citation type="submission" date="2018-01" db="EMBL/GenBank/DDBJ databases">
        <title>The complete genome sequence of Chromatium okenii LaCa, a purple sulfur bacterium with a turbulent life.</title>
        <authorList>
            <person name="Luedin S.M."/>
            <person name="Liechti N."/>
            <person name="Storelli N."/>
            <person name="Danza F."/>
            <person name="Wittwer M."/>
            <person name="Pothier J.F."/>
            <person name="Tonolla M.A."/>
        </authorList>
    </citation>
    <scope>NUCLEOTIDE SEQUENCE [LARGE SCALE GENOMIC DNA]</scope>
    <source>
        <strain evidence="13 14">LaCa</strain>
    </source>
</reference>
<keyword evidence="6" id="KW-0418">Kinase</keyword>
<dbReference type="InterPro" id="IPR037006">
    <property type="entry name" value="CheA-like_homodim_sf"/>
</dbReference>
<dbReference type="InterPro" id="IPR036097">
    <property type="entry name" value="HisK_dim/P_sf"/>
</dbReference>
<dbReference type="SUPFAM" id="SSF47384">
    <property type="entry name" value="Homodimeric domain of signal transducing histidine kinase"/>
    <property type="match status" value="1"/>
</dbReference>
<comment type="catalytic activity">
    <reaction evidence="1">
        <text>ATP + protein L-histidine = ADP + protein N-phospho-L-histidine.</text>
        <dbReference type="EC" id="2.7.13.3"/>
    </reaction>
</comment>
<comment type="function">
    <text evidence="8">Involved in the transmission of sensory signals from the chemoreceptors to the flagellar motors. CheA is autophosphorylated; it can transfer its phosphate group to either CheB or CheY.</text>
</comment>
<evidence type="ECO:0000256" key="9">
    <source>
        <dbReference type="PROSITE-ProRule" id="PRU00110"/>
    </source>
</evidence>
<evidence type="ECO:0000256" key="2">
    <source>
        <dbReference type="ARBA" id="ARBA00012438"/>
    </source>
</evidence>
<dbReference type="Gene3D" id="2.30.30.40">
    <property type="entry name" value="SH3 Domains"/>
    <property type="match status" value="1"/>
</dbReference>
<dbReference type="InterPro" id="IPR036641">
    <property type="entry name" value="HPT_dom_sf"/>
</dbReference>
<dbReference type="GO" id="GO:0005737">
    <property type="term" value="C:cytoplasm"/>
    <property type="evidence" value="ECO:0007669"/>
    <property type="project" value="InterPro"/>
</dbReference>
<dbReference type="Pfam" id="PF02895">
    <property type="entry name" value="H-kinase_dim"/>
    <property type="match status" value="1"/>
</dbReference>
<dbReference type="EMBL" id="PPGH01000035">
    <property type="protein sequence ID" value="PQJ96079.1"/>
    <property type="molecule type" value="Genomic_DNA"/>
</dbReference>
<dbReference type="Pfam" id="PF01627">
    <property type="entry name" value="Hpt"/>
    <property type="match status" value="1"/>
</dbReference>
<proteinExistence type="predicted"/>
<dbReference type="SMART" id="SM00073">
    <property type="entry name" value="HPT"/>
    <property type="match status" value="1"/>
</dbReference>
<dbReference type="InterPro" id="IPR002545">
    <property type="entry name" value="CheW-lke_dom"/>
</dbReference>
<dbReference type="PANTHER" id="PTHR43395:SF1">
    <property type="entry name" value="CHEMOTAXIS PROTEIN CHEA"/>
    <property type="match status" value="1"/>
</dbReference>
<comment type="caution">
    <text evidence="13">The sequence shown here is derived from an EMBL/GenBank/DDBJ whole genome shotgun (WGS) entry which is preliminary data.</text>
</comment>
<dbReference type="SMART" id="SM00387">
    <property type="entry name" value="HATPase_c"/>
    <property type="match status" value="1"/>
</dbReference>
<dbReference type="SMART" id="SM01231">
    <property type="entry name" value="H-kinase_dim"/>
    <property type="match status" value="1"/>
</dbReference>
<keyword evidence="5" id="KW-0808">Transferase</keyword>
<dbReference type="Gene3D" id="3.30.565.10">
    <property type="entry name" value="Histidine kinase-like ATPase, C-terminal domain"/>
    <property type="match status" value="1"/>
</dbReference>
<dbReference type="GO" id="GO:0006935">
    <property type="term" value="P:chemotaxis"/>
    <property type="evidence" value="ECO:0007669"/>
    <property type="project" value="InterPro"/>
</dbReference>
<dbReference type="InterPro" id="IPR036061">
    <property type="entry name" value="CheW-like_dom_sf"/>
</dbReference>
<evidence type="ECO:0000259" key="12">
    <source>
        <dbReference type="PROSITE" id="PS50894"/>
    </source>
</evidence>